<proteinExistence type="predicted"/>
<dbReference type="InterPro" id="IPR052999">
    <property type="entry name" value="PTS1_Protein"/>
</dbReference>
<accession>A0AA38XNA9</accession>
<feature type="transmembrane region" description="Helical" evidence="1">
    <location>
        <begin position="31"/>
        <end position="53"/>
    </location>
</feature>
<dbReference type="Proteomes" id="UP001172673">
    <property type="component" value="Unassembled WGS sequence"/>
</dbReference>
<keyword evidence="1" id="KW-0472">Membrane</keyword>
<dbReference type="AlphaFoldDB" id="A0AA38XNA9"/>
<comment type="caution">
    <text evidence="2">The sequence shown here is derived from an EMBL/GenBank/DDBJ whole genome shotgun (WGS) entry which is preliminary data.</text>
</comment>
<dbReference type="EMBL" id="JAPDRK010000001">
    <property type="protein sequence ID" value="KAJ9616663.1"/>
    <property type="molecule type" value="Genomic_DNA"/>
</dbReference>
<dbReference type="InterPro" id="IPR029032">
    <property type="entry name" value="AhpD-like"/>
</dbReference>
<name>A0AA38XNA9_9EURO</name>
<reference evidence="2" key="1">
    <citation type="submission" date="2022-10" db="EMBL/GenBank/DDBJ databases">
        <title>Culturing micro-colonial fungi from biological soil crusts in the Mojave desert and describing Neophaeococcomyces mojavensis, and introducing the new genera and species Taxawa tesnikishii.</title>
        <authorList>
            <person name="Kurbessoian T."/>
            <person name="Stajich J.E."/>
        </authorList>
    </citation>
    <scope>NUCLEOTIDE SEQUENCE</scope>
    <source>
        <strain evidence="2">TK_41</strain>
    </source>
</reference>
<evidence type="ECO:0000313" key="3">
    <source>
        <dbReference type="Proteomes" id="UP001172673"/>
    </source>
</evidence>
<gene>
    <name evidence="2" type="ORF">H2200_000382</name>
</gene>
<keyword evidence="1" id="KW-0812">Transmembrane</keyword>
<evidence type="ECO:0000313" key="2">
    <source>
        <dbReference type="EMBL" id="KAJ9616663.1"/>
    </source>
</evidence>
<sequence length="277" mass="30848">MADASERTEQQWSDLCGRVKALIPKQVGEEAWYLVIAAALVGAPTPTLLASFYTHLTKIDAGFSSPERASYLSLRFRDVVLKAIPLIGMPRVLCVLSPLAKAEEQLQMRAKTSVLTEKWRPKNINVQEIHDRGAATASTIYGPTLLPQIFDSWGSHKEDMKFNELFVAYGLYLSDFEVMTPLETEAVVYSTISCLGLRGPGLWHLRGIGRLLGARDQGVRKVEDEPLRHIEIRVHQMREAVMAVVEFVGTSFVNSSNMKAWATTEEVGNELNGWGDD</sequence>
<keyword evidence="1" id="KW-1133">Transmembrane helix</keyword>
<dbReference type="Gene3D" id="1.20.1290.10">
    <property type="entry name" value="AhpD-like"/>
    <property type="match status" value="1"/>
</dbReference>
<keyword evidence="3" id="KW-1185">Reference proteome</keyword>
<organism evidence="2 3">
    <name type="scientific">Cladophialophora chaetospira</name>
    <dbReference type="NCBI Taxonomy" id="386627"/>
    <lineage>
        <taxon>Eukaryota</taxon>
        <taxon>Fungi</taxon>
        <taxon>Dikarya</taxon>
        <taxon>Ascomycota</taxon>
        <taxon>Pezizomycotina</taxon>
        <taxon>Eurotiomycetes</taxon>
        <taxon>Chaetothyriomycetidae</taxon>
        <taxon>Chaetothyriales</taxon>
        <taxon>Herpotrichiellaceae</taxon>
        <taxon>Cladophialophora</taxon>
    </lineage>
</organism>
<dbReference type="PANTHER" id="PTHR28180">
    <property type="entry name" value="CONSERVED MITOCHONDRIAL PROTEIN-RELATED"/>
    <property type="match status" value="1"/>
</dbReference>
<protein>
    <submittedName>
        <fullName evidence="2">Uncharacterized protein</fullName>
    </submittedName>
</protein>
<evidence type="ECO:0000256" key="1">
    <source>
        <dbReference type="SAM" id="Phobius"/>
    </source>
</evidence>